<dbReference type="AlphaFoldDB" id="A0AAX4K2Z2"/>
<dbReference type="EMBL" id="CP144105">
    <property type="protein sequence ID" value="WWC91473.1"/>
    <property type="molecule type" value="Genomic_DNA"/>
</dbReference>
<evidence type="ECO:0000313" key="7">
    <source>
        <dbReference type="EMBL" id="WWC91473.1"/>
    </source>
</evidence>
<gene>
    <name evidence="7" type="ORF">L201_006419</name>
</gene>
<dbReference type="InterPro" id="IPR002938">
    <property type="entry name" value="FAD-bd"/>
</dbReference>
<keyword evidence="8" id="KW-1185">Reference proteome</keyword>
<organism evidence="7 8">
    <name type="scientific">Kwoniella dendrophila CBS 6074</name>
    <dbReference type="NCBI Taxonomy" id="1295534"/>
    <lineage>
        <taxon>Eukaryota</taxon>
        <taxon>Fungi</taxon>
        <taxon>Dikarya</taxon>
        <taxon>Basidiomycota</taxon>
        <taxon>Agaricomycotina</taxon>
        <taxon>Tremellomycetes</taxon>
        <taxon>Tremellales</taxon>
        <taxon>Cryptococcaceae</taxon>
        <taxon>Kwoniella</taxon>
    </lineage>
</organism>
<reference evidence="7 8" key="1">
    <citation type="submission" date="2024-01" db="EMBL/GenBank/DDBJ databases">
        <title>Comparative genomics of Cryptococcus and Kwoniella reveals pathogenesis evolution and contrasting modes of karyotype evolution via chromosome fusion or intercentromeric recombination.</title>
        <authorList>
            <person name="Coelho M.A."/>
            <person name="David-Palma M."/>
            <person name="Shea T."/>
            <person name="Bowers K."/>
            <person name="McGinley-Smith S."/>
            <person name="Mohammad A.W."/>
            <person name="Gnirke A."/>
            <person name="Yurkov A.M."/>
            <person name="Nowrousian M."/>
            <person name="Sun S."/>
            <person name="Cuomo C.A."/>
            <person name="Heitman J."/>
        </authorList>
    </citation>
    <scope>NUCLEOTIDE SEQUENCE [LARGE SCALE GENOMIC DNA]</scope>
    <source>
        <strain evidence="7 8">CBS 6074</strain>
    </source>
</reference>
<sequence length="422" mass="47232">MAVINRVLIIGGGLSGPCLSLSLAKYGIKSTIFEIRDKGPSESGGSISLGPDALRILDKYAGIYDKLKETGFTYTKMTVCTEDGCKLGHVQIGQQSINEKGIDEGYPAIRILRTKLHEVFLNTIEEQKHLIDIQNNKSIIRIEESDNGVIAHFKDGSTAEGDILIGSDGIHSKVREHILGSKAPKPIFTKTCVVNGFLPFNVAKKPNEEFEFPSFNFTPSGIFMSIPIDSQSKTLSWGITTSLDTELNREELNEFEISGRAIKLAKEDFKDYDSEPIRSLLGNVDETKAKVWAPYYIPTLETWHTSRTCLIGDAAHALPPNGQGTSVAFQDAALLTRLLLVKQNKDEIQYNDLFEKFEQLRKPEIKRIAGNGKPTQALKTKTGPWIWYLKKWAFWGYFTWNRGVLNMNKGHVYDVDKVDLEL</sequence>
<dbReference type="Gene3D" id="3.50.50.60">
    <property type="entry name" value="FAD/NAD(P)-binding domain"/>
    <property type="match status" value="1"/>
</dbReference>
<evidence type="ECO:0000256" key="4">
    <source>
        <dbReference type="ARBA" id="ARBA00023002"/>
    </source>
</evidence>
<comment type="similarity">
    <text evidence="1">Belongs to the paxM FAD-dependent monooxygenase family.</text>
</comment>
<evidence type="ECO:0000259" key="6">
    <source>
        <dbReference type="Pfam" id="PF01494"/>
    </source>
</evidence>
<dbReference type="GO" id="GO:0071949">
    <property type="term" value="F:FAD binding"/>
    <property type="evidence" value="ECO:0007669"/>
    <property type="project" value="InterPro"/>
</dbReference>
<evidence type="ECO:0000256" key="2">
    <source>
        <dbReference type="ARBA" id="ARBA00022630"/>
    </source>
</evidence>
<accession>A0AAX4K2Z2</accession>
<evidence type="ECO:0000256" key="3">
    <source>
        <dbReference type="ARBA" id="ARBA00022827"/>
    </source>
</evidence>
<dbReference type="Proteomes" id="UP001355207">
    <property type="component" value="Chromosome 8"/>
</dbReference>
<evidence type="ECO:0000313" key="8">
    <source>
        <dbReference type="Proteomes" id="UP001355207"/>
    </source>
</evidence>
<dbReference type="SUPFAM" id="SSF51905">
    <property type="entry name" value="FAD/NAD(P)-binding domain"/>
    <property type="match status" value="1"/>
</dbReference>
<dbReference type="PANTHER" id="PTHR13789:SF309">
    <property type="entry name" value="PUTATIVE (AFU_ORTHOLOGUE AFUA_6G14510)-RELATED"/>
    <property type="match status" value="1"/>
</dbReference>
<name>A0AAX4K2Z2_9TREE</name>
<dbReference type="PRINTS" id="PR00420">
    <property type="entry name" value="RNGMNOXGNASE"/>
</dbReference>
<evidence type="ECO:0000256" key="5">
    <source>
        <dbReference type="ARBA" id="ARBA00023033"/>
    </source>
</evidence>
<dbReference type="InterPro" id="IPR036188">
    <property type="entry name" value="FAD/NAD-bd_sf"/>
</dbReference>
<dbReference type="InterPro" id="IPR050493">
    <property type="entry name" value="FAD-dep_Monooxygenase_BioMet"/>
</dbReference>
<proteinExistence type="inferred from homology"/>
<evidence type="ECO:0000256" key="1">
    <source>
        <dbReference type="ARBA" id="ARBA00007992"/>
    </source>
</evidence>
<dbReference type="RefSeq" id="XP_066078235.1">
    <property type="nucleotide sequence ID" value="XM_066222138.1"/>
</dbReference>
<keyword evidence="4" id="KW-0560">Oxidoreductase</keyword>
<dbReference type="GO" id="GO:0004497">
    <property type="term" value="F:monooxygenase activity"/>
    <property type="evidence" value="ECO:0007669"/>
    <property type="project" value="UniProtKB-KW"/>
</dbReference>
<dbReference type="Pfam" id="PF01494">
    <property type="entry name" value="FAD_binding_3"/>
    <property type="match status" value="1"/>
</dbReference>
<keyword evidence="3" id="KW-0274">FAD</keyword>
<feature type="domain" description="FAD-binding" evidence="6">
    <location>
        <begin position="6"/>
        <end position="340"/>
    </location>
</feature>
<keyword evidence="5" id="KW-0503">Monooxygenase</keyword>
<dbReference type="PANTHER" id="PTHR13789">
    <property type="entry name" value="MONOOXYGENASE"/>
    <property type="match status" value="1"/>
</dbReference>
<dbReference type="GeneID" id="91097088"/>
<protein>
    <recommendedName>
        <fullName evidence="6">FAD-binding domain-containing protein</fullName>
    </recommendedName>
</protein>
<keyword evidence="2" id="KW-0285">Flavoprotein</keyword>